<name>A0A915C7N7_PARUN</name>
<dbReference type="WBParaSite" id="PgR093_g023_t02">
    <property type="protein sequence ID" value="PgR093_g023_t02"/>
    <property type="gene ID" value="PgR093_g023"/>
</dbReference>
<reference evidence="3" key="1">
    <citation type="submission" date="2022-11" db="UniProtKB">
        <authorList>
            <consortium name="WormBaseParasite"/>
        </authorList>
    </citation>
    <scope>IDENTIFICATION</scope>
</reference>
<keyword evidence="2" id="KW-1185">Reference proteome</keyword>
<feature type="compositionally biased region" description="Basic and acidic residues" evidence="1">
    <location>
        <begin position="153"/>
        <end position="164"/>
    </location>
</feature>
<protein>
    <submittedName>
        <fullName evidence="3">BHLH domain-containing protein</fullName>
    </submittedName>
</protein>
<proteinExistence type="predicted"/>
<evidence type="ECO:0000313" key="2">
    <source>
        <dbReference type="Proteomes" id="UP000887569"/>
    </source>
</evidence>
<evidence type="ECO:0000313" key="3">
    <source>
        <dbReference type="WBParaSite" id="PgR093_g023_t02"/>
    </source>
</evidence>
<feature type="region of interest" description="Disordered" evidence="1">
    <location>
        <begin position="123"/>
        <end position="170"/>
    </location>
</feature>
<accession>A0A915C7N7</accession>
<organism evidence="2 3">
    <name type="scientific">Parascaris univalens</name>
    <name type="common">Nematode worm</name>
    <dbReference type="NCBI Taxonomy" id="6257"/>
    <lineage>
        <taxon>Eukaryota</taxon>
        <taxon>Metazoa</taxon>
        <taxon>Ecdysozoa</taxon>
        <taxon>Nematoda</taxon>
        <taxon>Chromadorea</taxon>
        <taxon>Rhabditida</taxon>
        <taxon>Spirurina</taxon>
        <taxon>Ascaridomorpha</taxon>
        <taxon>Ascaridoidea</taxon>
        <taxon>Ascarididae</taxon>
        <taxon>Parascaris</taxon>
    </lineage>
</organism>
<evidence type="ECO:0000256" key="1">
    <source>
        <dbReference type="SAM" id="MobiDB-lite"/>
    </source>
</evidence>
<sequence length="170" mass="19508">MSLFPPHNDFEEDLAMIPEIADIATEQFLKDTTLSKLALEIRIEPRQMNRRRVIVRVAPKEDINMRPGCGCERARIEVQRKRRLHSAFHKLKEHLVEMRPINPFPTAAQYSAQSFYEFGPTGSTPPVRSLSTASATTERQISAKGAHTSFGHENIKDHVMDVRSRRSHYQ</sequence>
<dbReference type="AlphaFoldDB" id="A0A915C7N7"/>
<dbReference type="Proteomes" id="UP000887569">
    <property type="component" value="Unplaced"/>
</dbReference>
<feature type="compositionally biased region" description="Polar residues" evidence="1">
    <location>
        <begin position="123"/>
        <end position="140"/>
    </location>
</feature>